<evidence type="ECO:0000313" key="3">
    <source>
        <dbReference type="Proteomes" id="UP000777440"/>
    </source>
</evidence>
<dbReference type="EMBL" id="JAEUAX010000005">
    <property type="protein sequence ID" value="MBW9110445.1"/>
    <property type="molecule type" value="Genomic_DNA"/>
</dbReference>
<keyword evidence="3" id="KW-1185">Reference proteome</keyword>
<dbReference type="Proteomes" id="UP000777440">
    <property type="component" value="Unassembled WGS sequence"/>
</dbReference>
<evidence type="ECO:0000313" key="2">
    <source>
        <dbReference type="EMBL" id="MBW9110445.1"/>
    </source>
</evidence>
<comment type="caution">
    <text evidence="2">The sequence shown here is derived from an EMBL/GenBank/DDBJ whole genome shotgun (WGS) entry which is preliminary data.</text>
</comment>
<reference evidence="2 3" key="1">
    <citation type="journal article" date="2021" name="MBio">
        <title>Poor Competitiveness of Bradyrhizobium in Pigeon Pea Root Colonization in Indian Soils.</title>
        <authorList>
            <person name="Chalasani D."/>
            <person name="Basu A."/>
            <person name="Pullabhotla S.V.S.R.N."/>
            <person name="Jorrin B."/>
            <person name="Neal A.L."/>
            <person name="Poole P.S."/>
            <person name="Podile A.R."/>
            <person name="Tkacz A."/>
        </authorList>
    </citation>
    <scope>NUCLEOTIDE SEQUENCE [LARGE SCALE GENOMIC DNA]</scope>
    <source>
        <strain evidence="2 3">HU12</strain>
    </source>
</reference>
<name>A0ABS7I105_9MICO</name>
<organism evidence="2 3">
    <name type="scientific">Microbacterium ureisolvens</name>
    <dbReference type="NCBI Taxonomy" id="2781186"/>
    <lineage>
        <taxon>Bacteria</taxon>
        <taxon>Bacillati</taxon>
        <taxon>Actinomycetota</taxon>
        <taxon>Actinomycetes</taxon>
        <taxon>Micrococcales</taxon>
        <taxon>Microbacteriaceae</taxon>
        <taxon>Microbacterium</taxon>
    </lineage>
</organism>
<dbReference type="InterPro" id="IPR007331">
    <property type="entry name" value="Htaa"/>
</dbReference>
<evidence type="ECO:0000259" key="1">
    <source>
        <dbReference type="Pfam" id="PF04213"/>
    </source>
</evidence>
<accession>A0ABS7I105</accession>
<protein>
    <submittedName>
        <fullName evidence="2">HtaA domain-containing protein</fullName>
    </submittedName>
</protein>
<gene>
    <name evidence="2" type="ORF">JNB61_11740</name>
</gene>
<sequence>MDWAIQGGVLSWVTSTPGGRILIREGATLTNANRFHFPYVAHQPLRAATGYRLSFAGEVCLHAPSAQWTLRVRNPTVDIDARADIALVHTELTRGRMELARISLPPAAAAPRQTRVWRDATTVLAEAAVAAFAGVCAPNSSLAPITLTVPCDEGAYDSQAGCGQSVGDGDVRGDVGSRLFRGVAKRGKGDTSDSEG</sequence>
<feature type="domain" description="Htaa" evidence="1">
    <location>
        <begin position="2"/>
        <end position="148"/>
    </location>
</feature>
<dbReference type="Pfam" id="PF04213">
    <property type="entry name" value="HtaA"/>
    <property type="match status" value="1"/>
</dbReference>
<dbReference type="RefSeq" id="WP_220289252.1">
    <property type="nucleotide sequence ID" value="NZ_JAEUAX010000005.1"/>
</dbReference>
<proteinExistence type="predicted"/>